<evidence type="ECO:0000313" key="2">
    <source>
        <dbReference type="EMBL" id="QMT16839.1"/>
    </source>
</evidence>
<name>A0A7D7RMN4_PLAMR</name>
<dbReference type="GO" id="GO:0016747">
    <property type="term" value="F:acyltransferase activity, transferring groups other than amino-acyl groups"/>
    <property type="evidence" value="ECO:0007669"/>
    <property type="project" value="InterPro"/>
</dbReference>
<dbReference type="EMBL" id="CP059540">
    <property type="protein sequence ID" value="QMT16839.1"/>
    <property type="molecule type" value="Genomic_DNA"/>
</dbReference>
<dbReference type="Pfam" id="PF00583">
    <property type="entry name" value="Acetyltransf_1"/>
    <property type="match status" value="1"/>
</dbReference>
<dbReference type="InterPro" id="IPR000182">
    <property type="entry name" value="GNAT_dom"/>
</dbReference>
<feature type="domain" description="N-acetyltransferase" evidence="1">
    <location>
        <begin position="15"/>
        <end position="177"/>
    </location>
</feature>
<dbReference type="PANTHER" id="PTHR43072">
    <property type="entry name" value="N-ACETYLTRANSFERASE"/>
    <property type="match status" value="1"/>
</dbReference>
<dbReference type="Gene3D" id="3.40.630.30">
    <property type="match status" value="1"/>
</dbReference>
<sequence>MQLAKQLFHTKDLDYVIRSAEIQDAEQLEKVRLQIDGETENMDRERGEAYLDAAAFERLIEEDAKSDRNLFLVAEANGQIAGFSRCEGSPLKRTAHQVEFGVGVLKQYWGHRIGRKLLESSIEWADGQGIRKMSLKVLASNEKAIELYKQCGFKVEGTLKMDKRLADGNYYDTVVMGRIPKL</sequence>
<dbReference type="PANTHER" id="PTHR43072:SF52">
    <property type="entry name" value="GCN5-RELATED N-ACETYLTRANSFERASE"/>
    <property type="match status" value="1"/>
</dbReference>
<dbReference type="PROSITE" id="PS51186">
    <property type="entry name" value="GNAT"/>
    <property type="match status" value="1"/>
</dbReference>
<dbReference type="KEGG" id="pdec:H1Q58_12810"/>
<keyword evidence="3" id="KW-1185">Reference proteome</keyword>
<dbReference type="InterPro" id="IPR016181">
    <property type="entry name" value="Acyl_CoA_acyltransferase"/>
</dbReference>
<dbReference type="RefSeq" id="WP_182091759.1">
    <property type="nucleotide sequence ID" value="NZ_CP059540.1"/>
</dbReference>
<organism evidence="2 3">
    <name type="scientific">Planococcus maritimus</name>
    <dbReference type="NCBI Taxonomy" id="192421"/>
    <lineage>
        <taxon>Bacteria</taxon>
        <taxon>Bacillati</taxon>
        <taxon>Bacillota</taxon>
        <taxon>Bacilli</taxon>
        <taxon>Bacillales</taxon>
        <taxon>Caryophanaceae</taxon>
        <taxon>Planococcus</taxon>
    </lineage>
</organism>
<evidence type="ECO:0000313" key="3">
    <source>
        <dbReference type="Proteomes" id="UP000514716"/>
    </source>
</evidence>
<accession>A0A7D7RMN4</accession>
<gene>
    <name evidence="2" type="ORF">H1Q58_12810</name>
</gene>
<reference evidence="2 3" key="1">
    <citation type="submission" date="2020-07" db="EMBL/GenBank/DDBJ databases">
        <title>Screening of a cold-adapted Planococcus bacterium producing protease in traditional shrimp paste and protease identification by genome sequencing.</title>
        <authorList>
            <person name="Gao R."/>
            <person name="Leng W."/>
            <person name="Chu Q."/>
            <person name="Wu X."/>
            <person name="Liu H."/>
            <person name="Li X."/>
        </authorList>
    </citation>
    <scope>NUCLEOTIDE SEQUENCE [LARGE SCALE GENOMIC DNA]</scope>
    <source>
        <strain evidence="2 3">XJ11</strain>
    </source>
</reference>
<keyword evidence="2" id="KW-0808">Transferase</keyword>
<dbReference type="AlphaFoldDB" id="A0A7D7RMN4"/>
<evidence type="ECO:0000259" key="1">
    <source>
        <dbReference type="PROSITE" id="PS51186"/>
    </source>
</evidence>
<dbReference type="SUPFAM" id="SSF55729">
    <property type="entry name" value="Acyl-CoA N-acyltransferases (Nat)"/>
    <property type="match status" value="1"/>
</dbReference>
<dbReference type="CDD" id="cd04301">
    <property type="entry name" value="NAT_SF"/>
    <property type="match status" value="1"/>
</dbReference>
<proteinExistence type="predicted"/>
<dbReference type="Proteomes" id="UP000514716">
    <property type="component" value="Chromosome"/>
</dbReference>
<protein>
    <submittedName>
        <fullName evidence="2">GNAT family N-acetyltransferase</fullName>
    </submittedName>
</protein>